<dbReference type="EMBL" id="KZ293646">
    <property type="protein sequence ID" value="PBL01494.1"/>
    <property type="molecule type" value="Genomic_DNA"/>
</dbReference>
<organism evidence="2 3">
    <name type="scientific">Armillaria gallica</name>
    <name type="common">Bulbous honey fungus</name>
    <name type="synonym">Armillaria bulbosa</name>
    <dbReference type="NCBI Taxonomy" id="47427"/>
    <lineage>
        <taxon>Eukaryota</taxon>
        <taxon>Fungi</taxon>
        <taxon>Dikarya</taxon>
        <taxon>Basidiomycota</taxon>
        <taxon>Agaricomycotina</taxon>
        <taxon>Agaricomycetes</taxon>
        <taxon>Agaricomycetidae</taxon>
        <taxon>Agaricales</taxon>
        <taxon>Marasmiineae</taxon>
        <taxon>Physalacriaceae</taxon>
        <taxon>Armillaria</taxon>
    </lineage>
</organism>
<protein>
    <recommendedName>
        <fullName evidence="4">Integrase zinc-binding domain-containing protein</fullName>
    </recommendedName>
</protein>
<dbReference type="OrthoDB" id="3235313at2759"/>
<keyword evidence="1" id="KW-1133">Transmembrane helix</keyword>
<proteinExistence type="predicted"/>
<accession>A0A2H3ENQ1</accession>
<sequence>MFDDVMYFIRSCVECQKLIKTSPILPYSESWQAPLLHHFDLDCIVMPSGVRGFEYIVQAIERTILWAEARALKSQTSRLVAKFIYKEIICRFSCRHHQMIVDPLFKCMGDAKGNWPHFLFAVLFALQVTVSHATGFSLFYLLYGAQPIFFFDVTEITWQTLDWDKVHTHDELIAI</sequence>
<dbReference type="InParanoid" id="A0A2H3ENQ1"/>
<keyword evidence="1" id="KW-0812">Transmembrane</keyword>
<dbReference type="AlphaFoldDB" id="A0A2H3ENQ1"/>
<dbReference type="InterPro" id="IPR012337">
    <property type="entry name" value="RNaseH-like_sf"/>
</dbReference>
<dbReference type="STRING" id="47427.A0A2H3ENQ1"/>
<evidence type="ECO:0008006" key="4">
    <source>
        <dbReference type="Google" id="ProtNLM"/>
    </source>
</evidence>
<feature type="transmembrane region" description="Helical" evidence="1">
    <location>
        <begin position="118"/>
        <end position="143"/>
    </location>
</feature>
<keyword evidence="3" id="KW-1185">Reference proteome</keyword>
<evidence type="ECO:0000313" key="3">
    <source>
        <dbReference type="Proteomes" id="UP000217790"/>
    </source>
</evidence>
<name>A0A2H3ENQ1_ARMGA</name>
<gene>
    <name evidence="2" type="ORF">ARMGADRAFT_915567</name>
</gene>
<reference evidence="3" key="1">
    <citation type="journal article" date="2017" name="Nat. Ecol. Evol.">
        <title>Genome expansion and lineage-specific genetic innovations in the forest pathogenic fungi Armillaria.</title>
        <authorList>
            <person name="Sipos G."/>
            <person name="Prasanna A.N."/>
            <person name="Walter M.C."/>
            <person name="O'Connor E."/>
            <person name="Balint B."/>
            <person name="Krizsan K."/>
            <person name="Kiss B."/>
            <person name="Hess J."/>
            <person name="Varga T."/>
            <person name="Slot J."/>
            <person name="Riley R."/>
            <person name="Boka B."/>
            <person name="Rigling D."/>
            <person name="Barry K."/>
            <person name="Lee J."/>
            <person name="Mihaltcheva S."/>
            <person name="LaButti K."/>
            <person name="Lipzen A."/>
            <person name="Waldron R."/>
            <person name="Moloney N.M."/>
            <person name="Sperisen C."/>
            <person name="Kredics L."/>
            <person name="Vagvoelgyi C."/>
            <person name="Patrignani A."/>
            <person name="Fitzpatrick D."/>
            <person name="Nagy I."/>
            <person name="Doyle S."/>
            <person name="Anderson J.B."/>
            <person name="Grigoriev I.V."/>
            <person name="Gueldener U."/>
            <person name="Muensterkoetter M."/>
            <person name="Nagy L.G."/>
        </authorList>
    </citation>
    <scope>NUCLEOTIDE SEQUENCE [LARGE SCALE GENOMIC DNA]</scope>
    <source>
        <strain evidence="3">Ar21-2</strain>
    </source>
</reference>
<evidence type="ECO:0000313" key="2">
    <source>
        <dbReference type="EMBL" id="PBL01494.1"/>
    </source>
</evidence>
<keyword evidence="1" id="KW-0472">Membrane</keyword>
<dbReference type="SUPFAM" id="SSF53098">
    <property type="entry name" value="Ribonuclease H-like"/>
    <property type="match status" value="1"/>
</dbReference>
<evidence type="ECO:0000256" key="1">
    <source>
        <dbReference type="SAM" id="Phobius"/>
    </source>
</evidence>
<dbReference type="Proteomes" id="UP000217790">
    <property type="component" value="Unassembled WGS sequence"/>
</dbReference>